<dbReference type="EMBL" id="JBHSDI010000010">
    <property type="protein sequence ID" value="MFC4258698.1"/>
    <property type="molecule type" value="Genomic_DNA"/>
</dbReference>
<evidence type="ECO:0000256" key="4">
    <source>
        <dbReference type="ARBA" id="ARBA00022970"/>
    </source>
</evidence>
<dbReference type="InterPro" id="IPR000709">
    <property type="entry name" value="Leu_Ile_Val-bd"/>
</dbReference>
<keyword evidence="4" id="KW-0029">Amino-acid transport</keyword>
<feature type="domain" description="Leucine-binding protein" evidence="5">
    <location>
        <begin position="25"/>
        <end position="371"/>
    </location>
</feature>
<dbReference type="Proteomes" id="UP001595798">
    <property type="component" value="Unassembled WGS sequence"/>
</dbReference>
<keyword evidence="3" id="KW-0732">Signal</keyword>
<proteinExistence type="inferred from homology"/>
<gene>
    <name evidence="6" type="ORF">ACFOZ5_06590</name>
</gene>
<protein>
    <submittedName>
        <fullName evidence="6">ABC transporter substrate-binding protein</fullName>
    </submittedName>
</protein>
<evidence type="ECO:0000256" key="3">
    <source>
        <dbReference type="ARBA" id="ARBA00022729"/>
    </source>
</evidence>
<keyword evidence="2" id="KW-0813">Transport</keyword>
<keyword evidence="7" id="KW-1185">Reference proteome</keyword>
<accession>A0ABV8QGD4</accession>
<comment type="caution">
    <text evidence="6">The sequence shown here is derived from an EMBL/GenBank/DDBJ whole genome shotgun (WGS) entry which is preliminary data.</text>
</comment>
<dbReference type="InterPro" id="IPR028081">
    <property type="entry name" value="Leu-bd"/>
</dbReference>
<evidence type="ECO:0000313" key="7">
    <source>
        <dbReference type="Proteomes" id="UP001595798"/>
    </source>
</evidence>
<reference evidence="7" key="1">
    <citation type="journal article" date="2019" name="Int. J. Syst. Evol. Microbiol.">
        <title>The Global Catalogue of Microorganisms (GCM) 10K type strain sequencing project: providing services to taxonomists for standard genome sequencing and annotation.</title>
        <authorList>
            <consortium name="The Broad Institute Genomics Platform"/>
            <consortium name="The Broad Institute Genome Sequencing Center for Infectious Disease"/>
            <person name="Wu L."/>
            <person name="Ma J."/>
        </authorList>
    </citation>
    <scope>NUCLEOTIDE SEQUENCE [LARGE SCALE GENOMIC DNA]</scope>
    <source>
        <strain evidence="7">CECT 7297</strain>
    </source>
</reference>
<dbReference type="Pfam" id="PF13458">
    <property type="entry name" value="Peripla_BP_6"/>
    <property type="match status" value="1"/>
</dbReference>
<dbReference type="InterPro" id="IPR051010">
    <property type="entry name" value="BCAA_transport"/>
</dbReference>
<name>A0ABV8QGD4_9GAMM</name>
<dbReference type="PANTHER" id="PTHR30483:SF6">
    <property type="entry name" value="PERIPLASMIC BINDING PROTEIN OF ABC TRANSPORTER FOR NATURAL AMINO ACIDS"/>
    <property type="match status" value="1"/>
</dbReference>
<evidence type="ECO:0000259" key="5">
    <source>
        <dbReference type="Pfam" id="PF13458"/>
    </source>
</evidence>
<sequence>MSIRFRSLPVLLGLLLTALPALAEPLKLGLNYPQSGRYQDQGLQQRMGAFLAVEEINASGGILGREVELVIRNTRGDPDRGAANTADLIDNHGVEMVFGGSSSAVAIASGRAAKERDRLYFGTLTYSNATTGSAGHTHMFREPFNAWMSAKALGSYLSENYADKQFFYITADYTWGWSVEESLRQFTGTNDTSRHGGVLTPFPNALTNDFQAALQEAADSDADVLAMVLFGDDMVRAVNIAYSMGLHDKMQIVVPNITLSMANQVGPSIMEGVIGAAPWVWNLPGEAGYERGQTFVDTFSNRFEMRPSSAAASAYSIVYQYKDAVERAGTTRTDAVIKALEGHRYTFLKDEQQWRAFDHQNVQSVYVVRIRPREQVLADEYSSDYFEIVHTLSGEEAVRTREEWEADRREADMPLNLQ</sequence>
<dbReference type="SUPFAM" id="SSF53822">
    <property type="entry name" value="Periplasmic binding protein-like I"/>
    <property type="match status" value="1"/>
</dbReference>
<dbReference type="PANTHER" id="PTHR30483">
    <property type="entry name" value="LEUCINE-SPECIFIC-BINDING PROTEIN"/>
    <property type="match status" value="1"/>
</dbReference>
<evidence type="ECO:0000256" key="1">
    <source>
        <dbReference type="ARBA" id="ARBA00010062"/>
    </source>
</evidence>
<dbReference type="Gene3D" id="3.40.50.2300">
    <property type="match status" value="2"/>
</dbReference>
<dbReference type="RefSeq" id="WP_379886226.1">
    <property type="nucleotide sequence ID" value="NZ_JBHSDI010000010.1"/>
</dbReference>
<evidence type="ECO:0000313" key="6">
    <source>
        <dbReference type="EMBL" id="MFC4258698.1"/>
    </source>
</evidence>
<evidence type="ECO:0000256" key="2">
    <source>
        <dbReference type="ARBA" id="ARBA00022448"/>
    </source>
</evidence>
<dbReference type="PRINTS" id="PR00337">
    <property type="entry name" value="LEUILEVALBP"/>
</dbReference>
<comment type="similarity">
    <text evidence="1">Belongs to the leucine-binding protein family.</text>
</comment>
<organism evidence="6 7">
    <name type="scientific">Marinobacter lacisalsi</name>
    <dbReference type="NCBI Taxonomy" id="475979"/>
    <lineage>
        <taxon>Bacteria</taxon>
        <taxon>Pseudomonadati</taxon>
        <taxon>Pseudomonadota</taxon>
        <taxon>Gammaproteobacteria</taxon>
        <taxon>Pseudomonadales</taxon>
        <taxon>Marinobacteraceae</taxon>
        <taxon>Marinobacter</taxon>
    </lineage>
</organism>
<dbReference type="InterPro" id="IPR028082">
    <property type="entry name" value="Peripla_BP_I"/>
</dbReference>